<dbReference type="SUPFAM" id="SSF54197">
    <property type="entry name" value="HIT-like"/>
    <property type="match status" value="1"/>
</dbReference>
<dbReference type="InterPro" id="IPR039384">
    <property type="entry name" value="HINT"/>
</dbReference>
<protein>
    <submittedName>
        <fullName evidence="5">HIT family protein</fullName>
    </submittedName>
</protein>
<dbReference type="Pfam" id="PF01230">
    <property type="entry name" value="HIT"/>
    <property type="match status" value="1"/>
</dbReference>
<dbReference type="AlphaFoldDB" id="A0A9D2KKS3"/>
<evidence type="ECO:0000313" key="6">
    <source>
        <dbReference type="Proteomes" id="UP000824225"/>
    </source>
</evidence>
<feature type="domain" description="HIT" evidence="4">
    <location>
        <begin position="7"/>
        <end position="114"/>
    </location>
</feature>
<reference evidence="5" key="1">
    <citation type="journal article" date="2021" name="PeerJ">
        <title>Extensive microbial diversity within the chicken gut microbiome revealed by metagenomics and culture.</title>
        <authorList>
            <person name="Gilroy R."/>
            <person name="Ravi A."/>
            <person name="Getino M."/>
            <person name="Pursley I."/>
            <person name="Horton D.L."/>
            <person name="Alikhan N.F."/>
            <person name="Baker D."/>
            <person name="Gharbi K."/>
            <person name="Hall N."/>
            <person name="Watson M."/>
            <person name="Adriaenssens E.M."/>
            <person name="Foster-Nyarko E."/>
            <person name="Jarju S."/>
            <person name="Secka A."/>
            <person name="Antonio M."/>
            <person name="Oren A."/>
            <person name="Chaudhuri R.R."/>
            <person name="La Ragione R."/>
            <person name="Hildebrand F."/>
            <person name="Pallen M.J."/>
        </authorList>
    </citation>
    <scope>NUCLEOTIDE SEQUENCE</scope>
    <source>
        <strain evidence="5">CHK186-16707</strain>
    </source>
</reference>
<dbReference type="GO" id="GO:0003824">
    <property type="term" value="F:catalytic activity"/>
    <property type="evidence" value="ECO:0007669"/>
    <property type="project" value="InterPro"/>
</dbReference>
<reference evidence="5" key="2">
    <citation type="submission" date="2021-04" db="EMBL/GenBank/DDBJ databases">
        <authorList>
            <person name="Gilroy R."/>
        </authorList>
    </citation>
    <scope>NUCLEOTIDE SEQUENCE</scope>
    <source>
        <strain evidence="5">CHK186-16707</strain>
    </source>
</reference>
<sequence>MTDNDCIFCRIVRGEIPCAKIYEDEAVLAFLDLGPVRPGHTLVVPKAHCAHLLETPDDLAPALFAALKKVGRAVMAATGATGFNVLQNNFPAAGQAVFHIHWHVIPRTEDDGLTLWPQGAYPDSKVMQETAAAIAARLEEEQQPSRNTGGHV</sequence>
<dbReference type="PROSITE" id="PS51084">
    <property type="entry name" value="HIT_2"/>
    <property type="match status" value="1"/>
</dbReference>
<dbReference type="InterPro" id="IPR036265">
    <property type="entry name" value="HIT-like_sf"/>
</dbReference>
<evidence type="ECO:0000259" key="4">
    <source>
        <dbReference type="PROSITE" id="PS51084"/>
    </source>
</evidence>
<comment type="caution">
    <text evidence="5">The sequence shown here is derived from an EMBL/GenBank/DDBJ whole genome shotgun (WGS) entry which is preliminary data.</text>
</comment>
<dbReference type="Proteomes" id="UP000824225">
    <property type="component" value="Unassembled WGS sequence"/>
</dbReference>
<dbReference type="InterPro" id="IPR001310">
    <property type="entry name" value="Histidine_triad_HIT"/>
</dbReference>
<gene>
    <name evidence="5" type="ORF">H9962_02295</name>
</gene>
<dbReference type="CDD" id="cd01277">
    <property type="entry name" value="HINT_subgroup"/>
    <property type="match status" value="1"/>
</dbReference>
<dbReference type="PRINTS" id="PR00332">
    <property type="entry name" value="HISTRIAD"/>
</dbReference>
<feature type="active site" description="Tele-AMP-histidine intermediate" evidence="1">
    <location>
        <position position="101"/>
    </location>
</feature>
<dbReference type="PANTHER" id="PTHR46648">
    <property type="entry name" value="HIT FAMILY PROTEIN 1"/>
    <property type="match status" value="1"/>
</dbReference>
<organism evidence="5 6">
    <name type="scientific">Candidatus Mailhella merdigallinarum</name>
    <dbReference type="NCBI Taxonomy" id="2838658"/>
    <lineage>
        <taxon>Bacteria</taxon>
        <taxon>Pseudomonadati</taxon>
        <taxon>Thermodesulfobacteriota</taxon>
        <taxon>Desulfovibrionia</taxon>
        <taxon>Desulfovibrionales</taxon>
        <taxon>Desulfovibrionaceae</taxon>
        <taxon>Mailhella</taxon>
    </lineage>
</organism>
<dbReference type="Gene3D" id="3.30.428.10">
    <property type="entry name" value="HIT-like"/>
    <property type="match status" value="1"/>
</dbReference>
<accession>A0A9D2KKS3</accession>
<evidence type="ECO:0000256" key="3">
    <source>
        <dbReference type="PROSITE-ProRule" id="PRU00464"/>
    </source>
</evidence>
<dbReference type="InterPro" id="IPR011146">
    <property type="entry name" value="HIT-like"/>
</dbReference>
<name>A0A9D2KKS3_9BACT</name>
<feature type="short sequence motif" description="Histidine triad motif" evidence="2 3">
    <location>
        <begin position="99"/>
        <end position="103"/>
    </location>
</feature>
<proteinExistence type="predicted"/>
<dbReference type="EMBL" id="DXAN01000003">
    <property type="protein sequence ID" value="HJA08011.1"/>
    <property type="molecule type" value="Genomic_DNA"/>
</dbReference>
<dbReference type="GO" id="GO:0009117">
    <property type="term" value="P:nucleotide metabolic process"/>
    <property type="evidence" value="ECO:0007669"/>
    <property type="project" value="TreeGrafter"/>
</dbReference>
<dbReference type="PANTHER" id="PTHR46648:SF1">
    <property type="entry name" value="ADENOSINE 5'-MONOPHOSPHORAMIDASE HNT1"/>
    <property type="match status" value="1"/>
</dbReference>
<evidence type="ECO:0000313" key="5">
    <source>
        <dbReference type="EMBL" id="HJA08011.1"/>
    </source>
</evidence>
<evidence type="ECO:0000256" key="2">
    <source>
        <dbReference type="PIRSR" id="PIRSR601310-3"/>
    </source>
</evidence>
<evidence type="ECO:0000256" key="1">
    <source>
        <dbReference type="PIRSR" id="PIRSR601310-1"/>
    </source>
</evidence>